<evidence type="ECO:0000256" key="2">
    <source>
        <dbReference type="ARBA" id="ARBA00006479"/>
    </source>
</evidence>
<keyword evidence="3" id="KW-0808">Transferase</keyword>
<evidence type="ECO:0000256" key="11">
    <source>
        <dbReference type="ARBA" id="ARBA00038887"/>
    </source>
</evidence>
<reference evidence="13 14" key="1">
    <citation type="submission" date="2015-03" db="EMBL/GenBank/DDBJ databases">
        <authorList>
            <person name="Abdul Halim M."/>
        </authorList>
    </citation>
    <scope>NUCLEOTIDE SEQUENCE [LARGE SCALE GENOMIC DNA]</scope>
    <source>
        <strain evidence="13 14">ATCC 35681</strain>
    </source>
</reference>
<evidence type="ECO:0000256" key="4">
    <source>
        <dbReference type="ARBA" id="ARBA00022723"/>
    </source>
</evidence>
<evidence type="ECO:0000313" key="14">
    <source>
        <dbReference type="Proteomes" id="UP000034189"/>
    </source>
</evidence>
<dbReference type="PROSITE" id="PS01125">
    <property type="entry name" value="ROK"/>
    <property type="match status" value="1"/>
</dbReference>
<dbReference type="HOGENOM" id="CLU_036604_3_0_9"/>
<keyword evidence="9" id="KW-0460">Magnesium</keyword>
<dbReference type="RefSeq" id="WP_025697113.1">
    <property type="nucleotide sequence ID" value="NZ_ASQQ01000493.1"/>
</dbReference>
<dbReference type="FunFam" id="3.30.420.40:FF:000136">
    <property type="entry name" value="Putative fructokinase"/>
    <property type="match status" value="1"/>
</dbReference>
<name>A0A0F7F7I5_PAEDU</name>
<dbReference type="EC" id="2.7.1.4" evidence="11"/>
<dbReference type="PATRIC" id="fig|1333534.5.peg.1084"/>
<dbReference type="Gene3D" id="3.30.420.40">
    <property type="match status" value="2"/>
</dbReference>
<gene>
    <name evidence="13" type="ORF">VK70_04955</name>
</gene>
<dbReference type="InterPro" id="IPR049874">
    <property type="entry name" value="ROK_cs"/>
</dbReference>
<keyword evidence="8" id="KW-0067">ATP-binding</keyword>
<keyword evidence="5" id="KW-0547">Nucleotide-binding</keyword>
<dbReference type="EMBL" id="CP011114">
    <property type="protein sequence ID" value="AKG34003.1"/>
    <property type="molecule type" value="Genomic_DNA"/>
</dbReference>
<dbReference type="Pfam" id="PF00480">
    <property type="entry name" value="ROK"/>
    <property type="match status" value="1"/>
</dbReference>
<dbReference type="PANTHER" id="PTHR42742">
    <property type="entry name" value="TRANSCRIPTIONAL REPRESSOR MPRA"/>
    <property type="match status" value="1"/>
</dbReference>
<dbReference type="SUPFAM" id="SSF53067">
    <property type="entry name" value="Actin-like ATPase domain"/>
    <property type="match status" value="1"/>
</dbReference>
<comment type="catalytic activity">
    <reaction evidence="12">
        <text>D-fructose + ATP = D-fructose 6-phosphate + ADP + H(+)</text>
        <dbReference type="Rhea" id="RHEA:16125"/>
        <dbReference type="ChEBI" id="CHEBI:15378"/>
        <dbReference type="ChEBI" id="CHEBI:30616"/>
        <dbReference type="ChEBI" id="CHEBI:37721"/>
        <dbReference type="ChEBI" id="CHEBI:61527"/>
        <dbReference type="ChEBI" id="CHEBI:456216"/>
        <dbReference type="EC" id="2.7.1.4"/>
    </reaction>
</comment>
<dbReference type="FunFam" id="3.30.420.40:FF:000153">
    <property type="entry name" value="Putative fructokinase"/>
    <property type="match status" value="1"/>
</dbReference>
<reference evidence="13 14" key="2">
    <citation type="journal article" date="2016" name="Genome Announc.">
        <title>Genome Sequence of a Gram-Positive Diazotroph, Paenibacillus durus Type Strain ATCC 35681.</title>
        <authorList>
            <person name="Halim M.A."/>
            <person name="Rahman A.Y."/>
            <person name="Sim K.S."/>
            <person name="Yam H.C."/>
            <person name="Rahim A.A."/>
            <person name="Ghazali A.H."/>
            <person name="Najimudin N."/>
        </authorList>
    </citation>
    <scope>NUCLEOTIDE SEQUENCE [LARGE SCALE GENOMIC DNA]</scope>
    <source>
        <strain evidence="13 14">ATCC 35681</strain>
    </source>
</reference>
<protein>
    <recommendedName>
        <fullName evidence="11">fructokinase</fullName>
        <ecNumber evidence="11">2.7.1.4</ecNumber>
    </recommendedName>
</protein>
<evidence type="ECO:0000256" key="1">
    <source>
        <dbReference type="ARBA" id="ARBA00001946"/>
    </source>
</evidence>
<evidence type="ECO:0000256" key="3">
    <source>
        <dbReference type="ARBA" id="ARBA00022679"/>
    </source>
</evidence>
<evidence type="ECO:0000256" key="8">
    <source>
        <dbReference type="ARBA" id="ARBA00022840"/>
    </source>
</evidence>
<keyword evidence="7" id="KW-0862">Zinc</keyword>
<proteinExistence type="inferred from homology"/>
<evidence type="ECO:0000313" key="13">
    <source>
        <dbReference type="EMBL" id="AKG34003.1"/>
    </source>
</evidence>
<evidence type="ECO:0000256" key="5">
    <source>
        <dbReference type="ARBA" id="ARBA00022741"/>
    </source>
</evidence>
<organism evidence="13 14">
    <name type="scientific">Paenibacillus durus ATCC 35681</name>
    <dbReference type="NCBI Taxonomy" id="1333534"/>
    <lineage>
        <taxon>Bacteria</taxon>
        <taxon>Bacillati</taxon>
        <taxon>Bacillota</taxon>
        <taxon>Bacilli</taxon>
        <taxon>Bacillales</taxon>
        <taxon>Paenibacillaceae</taxon>
        <taxon>Paenibacillus</taxon>
    </lineage>
</organism>
<keyword evidence="10" id="KW-0119">Carbohydrate metabolism</keyword>
<dbReference type="InterPro" id="IPR043129">
    <property type="entry name" value="ATPase_NBD"/>
</dbReference>
<dbReference type="GO" id="GO:0008865">
    <property type="term" value="F:fructokinase activity"/>
    <property type="evidence" value="ECO:0007669"/>
    <property type="project" value="UniProtKB-EC"/>
</dbReference>
<evidence type="ECO:0000256" key="9">
    <source>
        <dbReference type="ARBA" id="ARBA00022842"/>
    </source>
</evidence>
<keyword evidence="4" id="KW-0479">Metal-binding</keyword>
<dbReference type="CDD" id="cd24067">
    <property type="entry name" value="ASKHA_NBD_ROK_BsFRK-like"/>
    <property type="match status" value="1"/>
</dbReference>
<evidence type="ECO:0000256" key="12">
    <source>
        <dbReference type="ARBA" id="ARBA00048451"/>
    </source>
</evidence>
<dbReference type="GO" id="GO:0046872">
    <property type="term" value="F:metal ion binding"/>
    <property type="evidence" value="ECO:0007669"/>
    <property type="project" value="UniProtKB-KW"/>
</dbReference>
<dbReference type="PANTHER" id="PTHR42742:SF3">
    <property type="entry name" value="FRUCTOKINASE"/>
    <property type="match status" value="1"/>
</dbReference>
<dbReference type="GO" id="GO:0005524">
    <property type="term" value="F:ATP binding"/>
    <property type="evidence" value="ECO:0007669"/>
    <property type="project" value="UniProtKB-KW"/>
</dbReference>
<keyword evidence="6 13" id="KW-0418">Kinase</keyword>
<dbReference type="OrthoDB" id="9783435at2"/>
<dbReference type="InterPro" id="IPR051804">
    <property type="entry name" value="Carb_Metab_Reg_Kinase/Isom"/>
</dbReference>
<evidence type="ECO:0000256" key="10">
    <source>
        <dbReference type="ARBA" id="ARBA00023277"/>
    </source>
</evidence>
<accession>A0A0F7F7I5</accession>
<dbReference type="Proteomes" id="UP000034189">
    <property type="component" value="Chromosome"/>
</dbReference>
<sequence length="293" mass="31134">MKLLGAIEAGGTKFVCGIGHEDGSIIDRVSFPTTHPEETMAQVFQYFEGKNVEAIGIGSFGPIDPVLGSPTYGYVTTTPKPFWSQYNLVGAVREKIDVPIGFDTDVNGAALGEYKWGAAQGLDSCLYITVGTGIGAGAVVGGTLIHGLSHPEMGHIYVRRHEQDTFAGTCPFHGDCLEGLAAGPAIGSRWGRPAVELAPDHLAWEIEAHYLAHALMSYVLILSPQKIVMGGGVMKQSHLFPMIRTKLQELLKGYVQHASLAADIDSYIVSPQLGDNAGLAGSIALASMALNRE</sequence>
<evidence type="ECO:0000256" key="6">
    <source>
        <dbReference type="ARBA" id="ARBA00022777"/>
    </source>
</evidence>
<dbReference type="AlphaFoldDB" id="A0A0F7F7I5"/>
<comment type="cofactor">
    <cofactor evidence="1">
        <name>Mg(2+)</name>
        <dbReference type="ChEBI" id="CHEBI:18420"/>
    </cofactor>
</comment>
<comment type="similarity">
    <text evidence="2">Belongs to the ROK (NagC/XylR) family.</text>
</comment>
<evidence type="ECO:0000256" key="7">
    <source>
        <dbReference type="ARBA" id="ARBA00022833"/>
    </source>
</evidence>
<dbReference type="InterPro" id="IPR000600">
    <property type="entry name" value="ROK"/>
</dbReference>